<proteinExistence type="predicted"/>
<comment type="caution">
    <text evidence="8">The sequence shown here is derived from an EMBL/GenBank/DDBJ whole genome shotgun (WGS) entry which is preliminary data.</text>
</comment>
<evidence type="ECO:0000313" key="8">
    <source>
        <dbReference type="EMBL" id="MFB9053689.1"/>
    </source>
</evidence>
<keyword evidence="3 5" id="KW-1133">Transmembrane helix</keyword>
<protein>
    <submittedName>
        <fullName evidence="8">Peptidase domain-containing ABC transporter</fullName>
    </submittedName>
</protein>
<gene>
    <name evidence="8" type="ORF">ACFFVB_11440</name>
</gene>
<dbReference type="Gene3D" id="3.40.50.300">
    <property type="entry name" value="P-loop containing nucleotide triphosphate hydrolases"/>
    <property type="match status" value="1"/>
</dbReference>
<evidence type="ECO:0000259" key="6">
    <source>
        <dbReference type="PROSITE" id="PS50893"/>
    </source>
</evidence>
<comment type="subcellular location">
    <subcellularLocation>
        <location evidence="1">Cell membrane</location>
        <topology evidence="1">Multi-pass membrane protein</topology>
    </subcellularLocation>
</comment>
<dbReference type="Gene3D" id="1.20.1560.10">
    <property type="entry name" value="ABC transporter type 1, transmembrane domain"/>
    <property type="match status" value="1"/>
</dbReference>
<feature type="transmembrane region" description="Helical" evidence="5">
    <location>
        <begin position="59"/>
        <end position="79"/>
    </location>
</feature>
<evidence type="ECO:0000256" key="3">
    <source>
        <dbReference type="ARBA" id="ARBA00022989"/>
    </source>
</evidence>
<evidence type="ECO:0000313" key="9">
    <source>
        <dbReference type="Proteomes" id="UP001589605"/>
    </source>
</evidence>
<evidence type="ECO:0000256" key="5">
    <source>
        <dbReference type="SAM" id="Phobius"/>
    </source>
</evidence>
<name>A0ABV5F2S9_9FLAO</name>
<dbReference type="Pfam" id="PF00005">
    <property type="entry name" value="ABC_tran"/>
    <property type="match status" value="1"/>
</dbReference>
<keyword evidence="9" id="KW-1185">Reference proteome</keyword>
<dbReference type="PROSITE" id="PS50929">
    <property type="entry name" value="ABC_TM1F"/>
    <property type="match status" value="1"/>
</dbReference>
<evidence type="ECO:0000256" key="4">
    <source>
        <dbReference type="ARBA" id="ARBA00023136"/>
    </source>
</evidence>
<keyword evidence="4 5" id="KW-0472">Membrane</keyword>
<dbReference type="PANTHER" id="PTHR43394">
    <property type="entry name" value="ATP-DEPENDENT PERMEASE MDL1, MITOCHONDRIAL"/>
    <property type="match status" value="1"/>
</dbReference>
<feature type="transmembrane region" description="Helical" evidence="5">
    <location>
        <begin position="136"/>
        <end position="156"/>
    </location>
</feature>
<accession>A0ABV5F2S9</accession>
<dbReference type="EMBL" id="JBHMEZ010000012">
    <property type="protein sequence ID" value="MFB9053689.1"/>
    <property type="molecule type" value="Genomic_DNA"/>
</dbReference>
<evidence type="ECO:0000256" key="1">
    <source>
        <dbReference type="ARBA" id="ARBA00004651"/>
    </source>
</evidence>
<feature type="domain" description="ABC transmembrane type-1" evidence="7">
    <location>
        <begin position="29"/>
        <end position="304"/>
    </location>
</feature>
<dbReference type="InterPro" id="IPR027417">
    <property type="entry name" value="P-loop_NTPase"/>
</dbReference>
<dbReference type="Proteomes" id="UP001589605">
    <property type="component" value="Unassembled WGS sequence"/>
</dbReference>
<evidence type="ECO:0000256" key="2">
    <source>
        <dbReference type="ARBA" id="ARBA00022692"/>
    </source>
</evidence>
<keyword evidence="2 5" id="KW-0812">Transmembrane</keyword>
<feature type="transmembrane region" description="Helical" evidence="5">
    <location>
        <begin position="162"/>
        <end position="180"/>
    </location>
</feature>
<dbReference type="SUPFAM" id="SSF52540">
    <property type="entry name" value="P-loop containing nucleoside triphosphate hydrolases"/>
    <property type="match status" value="1"/>
</dbReference>
<organism evidence="8 9">
    <name type="scientific">Formosa undariae</name>
    <dbReference type="NCBI Taxonomy" id="1325436"/>
    <lineage>
        <taxon>Bacteria</taxon>
        <taxon>Pseudomonadati</taxon>
        <taxon>Bacteroidota</taxon>
        <taxon>Flavobacteriia</taxon>
        <taxon>Flavobacteriales</taxon>
        <taxon>Flavobacteriaceae</taxon>
        <taxon>Formosa</taxon>
    </lineage>
</organism>
<dbReference type="InterPro" id="IPR036640">
    <property type="entry name" value="ABC1_TM_sf"/>
</dbReference>
<feature type="transmembrane region" description="Helical" evidence="5">
    <location>
        <begin position="25"/>
        <end position="47"/>
    </location>
</feature>
<feature type="transmembrane region" description="Helical" evidence="5">
    <location>
        <begin position="250"/>
        <end position="269"/>
    </location>
</feature>
<reference evidence="8 9" key="1">
    <citation type="submission" date="2024-09" db="EMBL/GenBank/DDBJ databases">
        <authorList>
            <person name="Sun Q."/>
            <person name="Mori K."/>
        </authorList>
    </citation>
    <scope>NUCLEOTIDE SEQUENCE [LARGE SCALE GENOMIC DNA]</scope>
    <source>
        <strain evidence="8 9">CECT 8286</strain>
    </source>
</reference>
<dbReference type="RefSeq" id="WP_382382930.1">
    <property type="nucleotide sequence ID" value="NZ_JBHMEZ010000012.1"/>
</dbReference>
<dbReference type="Pfam" id="PF00664">
    <property type="entry name" value="ABC_membrane"/>
    <property type="match status" value="1"/>
</dbReference>
<dbReference type="InterPro" id="IPR003439">
    <property type="entry name" value="ABC_transporter-like_ATP-bd"/>
</dbReference>
<dbReference type="InterPro" id="IPR039421">
    <property type="entry name" value="Type_1_exporter"/>
</dbReference>
<dbReference type="PROSITE" id="PS50893">
    <property type="entry name" value="ABC_TRANSPORTER_2"/>
    <property type="match status" value="1"/>
</dbReference>
<sequence length="555" mass="63011">MKETMSPWKRFVNLLKLDKKDIRQIFYYAIFAGLVALTLPLGIQAIINLIQGAQVSSSWIVLVILVTLGVAFQGILQLMQMRILESIQQKIFTRASFEFAYRFPKIKMKELYNNYPPELANRFFDILMIQKGLSKILIDFPAAALQIIFGLILLSFYHAFFILYGLLLVLLIYIVFRFTAEKGLQTSLLESKNKYKVAHWIQEVSRSLTSFKLSGKTSLSMDKNDYLTTKYLDAREDHFKILVVQFMQLIGFKVLVTAGLLSIGGLLVINQQMNIGQFVAAEIIILLVISSVEKLIHGLESFYDVLTSLEKIGQVVDKELEPQSGEDPFKVERDLHIELDKLTYRDPTNYKVLSQISFNINKGDRIILDGKSGAGKTTLLKILSGLLTSTYGAFYVNDISMIGIWPSKYRACVGQVLPSQLPFEGTILENITFGRTDVSQEHLHEVLKNTGLLPFIKTQPNGIGSKLDPEGQQIPFTVSKRILLARAIVHQPKLLLLKDPLEYFENDEAEQLIKYLTGKDRPWALVVSSQNVHWWTYCNKTLEISDGQIINKANI</sequence>
<dbReference type="SUPFAM" id="SSF90123">
    <property type="entry name" value="ABC transporter transmembrane region"/>
    <property type="match status" value="1"/>
</dbReference>
<feature type="domain" description="ABC transporter" evidence="6">
    <location>
        <begin position="337"/>
        <end position="555"/>
    </location>
</feature>
<evidence type="ECO:0000259" key="7">
    <source>
        <dbReference type="PROSITE" id="PS50929"/>
    </source>
</evidence>
<dbReference type="InterPro" id="IPR011527">
    <property type="entry name" value="ABC1_TM_dom"/>
</dbReference>
<dbReference type="PANTHER" id="PTHR43394:SF4">
    <property type="entry name" value="TOXIN SECRETION ABC TRANSPORTER ATP-BINDING PROTEIN"/>
    <property type="match status" value="1"/>
</dbReference>